<dbReference type="InterPro" id="IPR000792">
    <property type="entry name" value="Tscrpt_reg_LuxR_C"/>
</dbReference>
<gene>
    <name evidence="7" type="ORF">WG901_15200</name>
</gene>
<keyword evidence="4" id="KW-0597">Phosphoprotein</keyword>
<feature type="domain" description="Response regulatory" evidence="6">
    <location>
        <begin position="5"/>
        <end position="119"/>
    </location>
</feature>
<dbReference type="RefSeq" id="WP_339587942.1">
    <property type="nucleotide sequence ID" value="NZ_JBBHJZ010000003.1"/>
</dbReference>
<comment type="caution">
    <text evidence="7">The sequence shown here is derived from an EMBL/GenBank/DDBJ whole genome shotgun (WGS) entry which is preliminary data.</text>
</comment>
<organism evidence="7 8">
    <name type="scientific">Novosphingobium anseongense</name>
    <dbReference type="NCBI Taxonomy" id="3133436"/>
    <lineage>
        <taxon>Bacteria</taxon>
        <taxon>Pseudomonadati</taxon>
        <taxon>Pseudomonadota</taxon>
        <taxon>Alphaproteobacteria</taxon>
        <taxon>Sphingomonadales</taxon>
        <taxon>Sphingomonadaceae</taxon>
        <taxon>Novosphingobium</taxon>
    </lineage>
</organism>
<dbReference type="Pfam" id="PF00196">
    <property type="entry name" value="GerE"/>
    <property type="match status" value="1"/>
</dbReference>
<dbReference type="PROSITE" id="PS50110">
    <property type="entry name" value="RESPONSE_REGULATORY"/>
    <property type="match status" value="1"/>
</dbReference>
<dbReference type="InterPro" id="IPR016032">
    <property type="entry name" value="Sig_transdc_resp-reg_C-effctor"/>
</dbReference>
<dbReference type="InterPro" id="IPR011006">
    <property type="entry name" value="CheY-like_superfamily"/>
</dbReference>
<dbReference type="SUPFAM" id="SSF46894">
    <property type="entry name" value="C-terminal effector domain of the bipartite response regulators"/>
    <property type="match status" value="1"/>
</dbReference>
<evidence type="ECO:0000259" key="5">
    <source>
        <dbReference type="PROSITE" id="PS50043"/>
    </source>
</evidence>
<sequence length="205" mass="22258">MEQPVVHIIDDDESLRGAISTLLRSVGIGAISYGTCGEFLQSIPPDVPSCLLLDVRLPGLSGLEFQSQLSTHGIAMPVVMMTGYGDVPMSVRAMKAGAVDFLTKPFRDQDLLDAVSAAIERDSQLRHASAGLSELVARHDALSVREKQVMRLVTAGRLNKQVAFDLGLSEITVKLYRASAMKKMEARTFAELVKMAERLNVQAMA</sequence>
<proteinExistence type="predicted"/>
<evidence type="ECO:0000313" key="7">
    <source>
        <dbReference type="EMBL" id="MEJ5977996.1"/>
    </source>
</evidence>
<evidence type="ECO:0000256" key="2">
    <source>
        <dbReference type="ARBA" id="ARBA00023125"/>
    </source>
</evidence>
<keyword evidence="2" id="KW-0238">DNA-binding</keyword>
<evidence type="ECO:0000256" key="3">
    <source>
        <dbReference type="ARBA" id="ARBA00023163"/>
    </source>
</evidence>
<evidence type="ECO:0000313" key="8">
    <source>
        <dbReference type="Proteomes" id="UP001361239"/>
    </source>
</evidence>
<name>A0ABU8RY30_9SPHN</name>
<reference evidence="7 8" key="1">
    <citation type="submission" date="2024-03" db="EMBL/GenBank/DDBJ databases">
        <authorList>
            <person name="Jo J.-H."/>
        </authorList>
    </citation>
    <scope>NUCLEOTIDE SEQUENCE [LARGE SCALE GENOMIC DNA]</scope>
    <source>
        <strain evidence="7 8">PS1R-30</strain>
    </source>
</reference>
<dbReference type="CDD" id="cd06170">
    <property type="entry name" value="LuxR_C_like"/>
    <property type="match status" value="1"/>
</dbReference>
<dbReference type="Gene3D" id="3.40.50.2300">
    <property type="match status" value="1"/>
</dbReference>
<keyword evidence="1" id="KW-0805">Transcription regulation</keyword>
<keyword evidence="3" id="KW-0804">Transcription</keyword>
<keyword evidence="8" id="KW-1185">Reference proteome</keyword>
<dbReference type="Pfam" id="PF00072">
    <property type="entry name" value="Response_reg"/>
    <property type="match status" value="1"/>
</dbReference>
<dbReference type="Gene3D" id="1.10.10.10">
    <property type="entry name" value="Winged helix-like DNA-binding domain superfamily/Winged helix DNA-binding domain"/>
    <property type="match status" value="1"/>
</dbReference>
<accession>A0ABU8RY30</accession>
<dbReference type="CDD" id="cd17537">
    <property type="entry name" value="REC_FixJ"/>
    <property type="match status" value="1"/>
</dbReference>
<dbReference type="PANTHER" id="PTHR44688:SF16">
    <property type="entry name" value="DNA-BINDING TRANSCRIPTIONAL ACTIVATOR DEVR_DOSR"/>
    <property type="match status" value="1"/>
</dbReference>
<dbReference type="InterPro" id="IPR001789">
    <property type="entry name" value="Sig_transdc_resp-reg_receiver"/>
</dbReference>
<dbReference type="SMART" id="SM00421">
    <property type="entry name" value="HTH_LUXR"/>
    <property type="match status" value="1"/>
</dbReference>
<dbReference type="PANTHER" id="PTHR44688">
    <property type="entry name" value="DNA-BINDING TRANSCRIPTIONAL ACTIVATOR DEVR_DOSR"/>
    <property type="match status" value="1"/>
</dbReference>
<evidence type="ECO:0000256" key="1">
    <source>
        <dbReference type="ARBA" id="ARBA00023015"/>
    </source>
</evidence>
<dbReference type="PRINTS" id="PR00038">
    <property type="entry name" value="HTHLUXR"/>
</dbReference>
<dbReference type="EMBL" id="JBBHJZ010000003">
    <property type="protein sequence ID" value="MEJ5977996.1"/>
    <property type="molecule type" value="Genomic_DNA"/>
</dbReference>
<dbReference type="Proteomes" id="UP001361239">
    <property type="component" value="Unassembled WGS sequence"/>
</dbReference>
<evidence type="ECO:0000256" key="4">
    <source>
        <dbReference type="PROSITE-ProRule" id="PRU00169"/>
    </source>
</evidence>
<dbReference type="PROSITE" id="PS00622">
    <property type="entry name" value="HTH_LUXR_1"/>
    <property type="match status" value="1"/>
</dbReference>
<dbReference type="SUPFAM" id="SSF52172">
    <property type="entry name" value="CheY-like"/>
    <property type="match status" value="1"/>
</dbReference>
<feature type="modified residue" description="4-aspartylphosphate" evidence="4">
    <location>
        <position position="54"/>
    </location>
</feature>
<dbReference type="InterPro" id="IPR036388">
    <property type="entry name" value="WH-like_DNA-bd_sf"/>
</dbReference>
<dbReference type="SMART" id="SM00448">
    <property type="entry name" value="REC"/>
    <property type="match status" value="1"/>
</dbReference>
<protein>
    <submittedName>
        <fullName evidence="7">Response regulator</fullName>
    </submittedName>
</protein>
<dbReference type="PROSITE" id="PS50043">
    <property type="entry name" value="HTH_LUXR_2"/>
    <property type="match status" value="1"/>
</dbReference>
<feature type="domain" description="HTH luxR-type" evidence="5">
    <location>
        <begin position="135"/>
        <end position="200"/>
    </location>
</feature>
<evidence type="ECO:0000259" key="6">
    <source>
        <dbReference type="PROSITE" id="PS50110"/>
    </source>
</evidence>